<proteinExistence type="predicted"/>
<dbReference type="EMBL" id="MU005621">
    <property type="protein sequence ID" value="KAF2677511.1"/>
    <property type="molecule type" value="Genomic_DNA"/>
</dbReference>
<evidence type="ECO:0000313" key="3">
    <source>
        <dbReference type="Proteomes" id="UP000799291"/>
    </source>
</evidence>
<evidence type="ECO:0000313" key="2">
    <source>
        <dbReference type="EMBL" id="KAF2677511.1"/>
    </source>
</evidence>
<feature type="region of interest" description="Disordered" evidence="1">
    <location>
        <begin position="51"/>
        <end position="81"/>
    </location>
</feature>
<keyword evidence="3" id="KW-1185">Reference proteome</keyword>
<sequence>MRQAVNKLQQIAAPIFINVGKIRCEGSKCIDVPQGLVRLPNATREELGLPLFSTNDDSHQEQLDRKSTAVTEDSSTTLCEDDSTDSAVCELSRAATWSQSPENTTAAEMSRMDPAHDVNYPAHITPATCRAIVWLALDSDLECISAANSTLCVTIAQENVPSHSPWARSQNIKRLHSLLGDAYATTDAQERTHHVHQGVVIMETLRIDYGYEVRYARTVREAEIHLRDLGANGIVLFVHATTIIPQEQYINADELLMDKCTWMLPTREELMWAQAKVYDVEVLDKIAAKAGAFRPRTCIVDDSVACPIGTQESVLKQSHSCASVGVHIRSKGPAPACKALPDIDSGRFIRWLHQQYVPSLMNWGELRVFLSTRMSAAGTREPYIIHVIRTQQRDKGIHAWNVTEWDRWPEFPMLTFQQLEDFSVEVFQQLQHFNPMYYESLRVGVRLDIGVTEKGLFVNEITRWHAANQFPDRTLGTPGDKVCKAFAGAFAQRFPTQKR</sequence>
<reference evidence="2" key="1">
    <citation type="journal article" date="2020" name="Stud. Mycol.">
        <title>101 Dothideomycetes genomes: a test case for predicting lifestyles and emergence of pathogens.</title>
        <authorList>
            <person name="Haridas S."/>
            <person name="Albert R."/>
            <person name="Binder M."/>
            <person name="Bloem J."/>
            <person name="Labutti K."/>
            <person name="Salamov A."/>
            <person name="Andreopoulos B."/>
            <person name="Baker S."/>
            <person name="Barry K."/>
            <person name="Bills G."/>
            <person name="Bluhm B."/>
            <person name="Cannon C."/>
            <person name="Castanera R."/>
            <person name="Culley D."/>
            <person name="Daum C."/>
            <person name="Ezra D."/>
            <person name="Gonzalez J."/>
            <person name="Henrissat B."/>
            <person name="Kuo A."/>
            <person name="Liang C."/>
            <person name="Lipzen A."/>
            <person name="Lutzoni F."/>
            <person name="Magnuson J."/>
            <person name="Mondo S."/>
            <person name="Nolan M."/>
            <person name="Ohm R."/>
            <person name="Pangilinan J."/>
            <person name="Park H.-J."/>
            <person name="Ramirez L."/>
            <person name="Alfaro M."/>
            <person name="Sun H."/>
            <person name="Tritt A."/>
            <person name="Yoshinaga Y."/>
            <person name="Zwiers L.-H."/>
            <person name="Turgeon B."/>
            <person name="Goodwin S."/>
            <person name="Spatafora J."/>
            <person name="Crous P."/>
            <person name="Grigoriev I."/>
        </authorList>
    </citation>
    <scope>NUCLEOTIDE SEQUENCE</scope>
    <source>
        <strain evidence="2">CBS 122367</strain>
    </source>
</reference>
<dbReference type="AlphaFoldDB" id="A0A6G1IHU0"/>
<dbReference type="Proteomes" id="UP000799291">
    <property type="component" value="Unassembled WGS sequence"/>
</dbReference>
<organism evidence="2 3">
    <name type="scientific">Lentithecium fluviatile CBS 122367</name>
    <dbReference type="NCBI Taxonomy" id="1168545"/>
    <lineage>
        <taxon>Eukaryota</taxon>
        <taxon>Fungi</taxon>
        <taxon>Dikarya</taxon>
        <taxon>Ascomycota</taxon>
        <taxon>Pezizomycotina</taxon>
        <taxon>Dothideomycetes</taxon>
        <taxon>Pleosporomycetidae</taxon>
        <taxon>Pleosporales</taxon>
        <taxon>Massarineae</taxon>
        <taxon>Lentitheciaceae</taxon>
        <taxon>Lentithecium</taxon>
    </lineage>
</organism>
<accession>A0A6G1IHU0</accession>
<name>A0A6G1IHU0_9PLEO</name>
<gene>
    <name evidence="2" type="ORF">K458DRAFT_423772</name>
</gene>
<protein>
    <submittedName>
        <fullName evidence="2">Uncharacterized protein</fullName>
    </submittedName>
</protein>
<dbReference type="OrthoDB" id="4789692at2759"/>
<feature type="compositionally biased region" description="Polar residues" evidence="1">
    <location>
        <begin position="68"/>
        <end position="78"/>
    </location>
</feature>
<evidence type="ECO:0000256" key="1">
    <source>
        <dbReference type="SAM" id="MobiDB-lite"/>
    </source>
</evidence>
<feature type="compositionally biased region" description="Basic and acidic residues" evidence="1">
    <location>
        <begin position="56"/>
        <end position="67"/>
    </location>
</feature>